<dbReference type="InterPro" id="IPR038332">
    <property type="entry name" value="PPE_sf"/>
</dbReference>
<organism evidence="1 2">
    <name type="scientific">Amycolatopsis magusensis</name>
    <dbReference type="NCBI Taxonomy" id="882444"/>
    <lineage>
        <taxon>Bacteria</taxon>
        <taxon>Bacillati</taxon>
        <taxon>Actinomycetota</taxon>
        <taxon>Actinomycetes</taxon>
        <taxon>Pseudonocardiales</taxon>
        <taxon>Pseudonocardiaceae</taxon>
        <taxon>Amycolatopsis</taxon>
    </lineage>
</organism>
<dbReference type="InterPro" id="IPR036689">
    <property type="entry name" value="ESAT-6-like_sf"/>
</dbReference>
<dbReference type="Gene3D" id="1.20.1260.20">
    <property type="entry name" value="PPE superfamily"/>
    <property type="match status" value="1"/>
</dbReference>
<proteinExistence type="predicted"/>
<evidence type="ECO:0000313" key="1">
    <source>
        <dbReference type="EMBL" id="MBP2184619.1"/>
    </source>
</evidence>
<accession>A0ABS4PYW3</accession>
<evidence type="ECO:0000313" key="2">
    <source>
        <dbReference type="Proteomes" id="UP000741013"/>
    </source>
</evidence>
<comment type="caution">
    <text evidence="1">The sequence shown here is derived from an EMBL/GenBank/DDBJ whole genome shotgun (WGS) entry which is preliminary data.</text>
</comment>
<evidence type="ECO:0008006" key="3">
    <source>
        <dbReference type="Google" id="ProtNLM"/>
    </source>
</evidence>
<dbReference type="Proteomes" id="UP000741013">
    <property type="component" value="Unassembled WGS sequence"/>
</dbReference>
<dbReference type="EMBL" id="JAGGMS010000001">
    <property type="protein sequence ID" value="MBP2184619.1"/>
    <property type="molecule type" value="Genomic_DNA"/>
</dbReference>
<protein>
    <recommendedName>
        <fullName evidence="3">PPE family protein</fullName>
    </recommendedName>
</protein>
<dbReference type="SUPFAM" id="SSF140453">
    <property type="entry name" value="EsxAB dimer-like"/>
    <property type="match status" value="1"/>
</dbReference>
<name>A0ABS4PYW3_9PSEU</name>
<dbReference type="RefSeq" id="WP_209667612.1">
    <property type="nucleotide sequence ID" value="NZ_JAGGMS010000001.1"/>
</dbReference>
<sequence>MSDNSGDDGTLIDQASAGVQELAAAATAVLGEAGPAGALAQPVVDALRNVWEGYFGSPIPPDGTNWNAYTHHELYGMVWDNADVGEVSSMAAEWGRHGSELSEHGDALRGQRGTLESNWTGGAADVAANRLTELGDTSSDIGSRATTVQGATQDAGDALAVARNTMPPPADDPLGAGLAGAAAGAGAGAAIGAVVGAGAGGVGAGPGALMGAAIGAVAAGGASYFLASAAAAEQKAQAVHVMQRYETSLLDSSQAITPGAGGAAGDAGLGSSMTSGTTAAGFAGAGLAGGSAVGSGGGLPWSQLVGSVPVESGATTGGGVLGRGTAGRGGAMSGLLGGRGANSGGMLPGGAGGGRGQGAEDEAHTNRMPTIDQQLFAVEERTSSPVIGL</sequence>
<gene>
    <name evidence="1" type="ORF">JOM49_006145</name>
</gene>
<reference evidence="1 2" key="1">
    <citation type="submission" date="2021-03" db="EMBL/GenBank/DDBJ databases">
        <title>Sequencing the genomes of 1000 actinobacteria strains.</title>
        <authorList>
            <person name="Klenk H.-P."/>
        </authorList>
    </citation>
    <scope>NUCLEOTIDE SEQUENCE [LARGE SCALE GENOMIC DNA]</scope>
    <source>
        <strain evidence="1 2">DSM 45510</strain>
    </source>
</reference>
<keyword evidence="2" id="KW-1185">Reference proteome</keyword>